<dbReference type="PANTHER" id="PTHR47926">
    <property type="entry name" value="PENTATRICOPEPTIDE REPEAT-CONTAINING PROTEIN"/>
    <property type="match status" value="1"/>
</dbReference>
<evidence type="ECO:0000313" key="4">
    <source>
        <dbReference type="Proteomes" id="UP000298652"/>
    </source>
</evidence>
<dbReference type="Pfam" id="PF01535">
    <property type="entry name" value="PPR"/>
    <property type="match status" value="1"/>
</dbReference>
<evidence type="ECO:0008006" key="5">
    <source>
        <dbReference type="Google" id="ProtNLM"/>
    </source>
</evidence>
<dbReference type="InterPro" id="IPR011990">
    <property type="entry name" value="TPR-like_helical_dom_sf"/>
</dbReference>
<dbReference type="Gramene" id="TKW06065">
    <property type="protein sequence ID" value="TKW06065"/>
    <property type="gene ID" value="SEVIR_7G217550v2"/>
</dbReference>
<dbReference type="InterPro" id="IPR046848">
    <property type="entry name" value="E_motif"/>
</dbReference>
<protein>
    <recommendedName>
        <fullName evidence="5">DYW domain-containing protein</fullName>
    </recommendedName>
</protein>
<evidence type="ECO:0000256" key="1">
    <source>
        <dbReference type="ARBA" id="ARBA00022737"/>
    </source>
</evidence>
<dbReference type="GO" id="GO:0003723">
    <property type="term" value="F:RNA binding"/>
    <property type="evidence" value="ECO:0007669"/>
    <property type="project" value="InterPro"/>
</dbReference>
<dbReference type="EMBL" id="CM016558">
    <property type="protein sequence ID" value="TKW06065.1"/>
    <property type="molecule type" value="Genomic_DNA"/>
</dbReference>
<name>A0A4U6TWL2_SETVI</name>
<reference evidence="3" key="1">
    <citation type="submission" date="2019-03" db="EMBL/GenBank/DDBJ databases">
        <title>WGS assembly of Setaria viridis.</title>
        <authorList>
            <person name="Huang P."/>
            <person name="Jenkins J."/>
            <person name="Grimwood J."/>
            <person name="Barry K."/>
            <person name="Healey A."/>
            <person name="Mamidi S."/>
            <person name="Sreedasyam A."/>
            <person name="Shu S."/>
            <person name="Feldman M."/>
            <person name="Wu J."/>
            <person name="Yu Y."/>
            <person name="Chen C."/>
            <person name="Johnson J."/>
            <person name="Rokhsar D."/>
            <person name="Baxter I."/>
            <person name="Schmutz J."/>
            <person name="Brutnell T."/>
            <person name="Kellogg E."/>
        </authorList>
    </citation>
    <scope>NUCLEOTIDE SEQUENCE [LARGE SCALE GENOMIC DNA]</scope>
</reference>
<dbReference type="Pfam" id="PF20431">
    <property type="entry name" value="E_motif"/>
    <property type="match status" value="1"/>
</dbReference>
<evidence type="ECO:0000313" key="3">
    <source>
        <dbReference type="EMBL" id="TKW06065.1"/>
    </source>
</evidence>
<sequence>MSKVHSVEPTADHYACMVDLLGRAGTIEEAVEFIRKMPMEPGASLWGALLSACAMHNNVDVGEIAAYRLFELEEGNVSNYVTLCGIYDSVGRSDRVAGLRSRMRELGVMKTPGCSWVDVKGRAHAFYQGSIPRYLWRRILWVLDQLLEDMGASESEDEYLSMY</sequence>
<dbReference type="Gene3D" id="1.25.40.10">
    <property type="entry name" value="Tetratricopeptide repeat domain"/>
    <property type="match status" value="1"/>
</dbReference>
<keyword evidence="4" id="KW-1185">Reference proteome</keyword>
<accession>A0A4U6TWL2</accession>
<keyword evidence="1" id="KW-0677">Repeat</keyword>
<dbReference type="OMA" id="MYAIDSE"/>
<dbReference type="InterPro" id="IPR046960">
    <property type="entry name" value="PPR_At4g14850-like_plant"/>
</dbReference>
<dbReference type="AlphaFoldDB" id="A0A4U6TWL2"/>
<organism evidence="3 4">
    <name type="scientific">Setaria viridis</name>
    <name type="common">Green bristlegrass</name>
    <name type="synonym">Setaria italica subsp. viridis</name>
    <dbReference type="NCBI Taxonomy" id="4556"/>
    <lineage>
        <taxon>Eukaryota</taxon>
        <taxon>Viridiplantae</taxon>
        <taxon>Streptophyta</taxon>
        <taxon>Embryophyta</taxon>
        <taxon>Tracheophyta</taxon>
        <taxon>Spermatophyta</taxon>
        <taxon>Magnoliopsida</taxon>
        <taxon>Liliopsida</taxon>
        <taxon>Poales</taxon>
        <taxon>Poaceae</taxon>
        <taxon>PACMAD clade</taxon>
        <taxon>Panicoideae</taxon>
        <taxon>Panicodae</taxon>
        <taxon>Paniceae</taxon>
        <taxon>Cenchrinae</taxon>
        <taxon>Setaria</taxon>
    </lineage>
</organism>
<evidence type="ECO:0000256" key="2">
    <source>
        <dbReference type="ARBA" id="ARBA00022946"/>
    </source>
</evidence>
<dbReference type="PANTHER" id="PTHR47926:SF516">
    <property type="entry name" value="SMK1"/>
    <property type="match status" value="1"/>
</dbReference>
<dbReference type="Proteomes" id="UP000298652">
    <property type="component" value="Chromosome 7"/>
</dbReference>
<keyword evidence="2" id="KW-0809">Transit peptide</keyword>
<dbReference type="InterPro" id="IPR002885">
    <property type="entry name" value="PPR_rpt"/>
</dbReference>
<proteinExistence type="predicted"/>
<gene>
    <name evidence="3" type="ORF">SEVIR_7G217550v2</name>
</gene>
<dbReference type="GO" id="GO:0009451">
    <property type="term" value="P:RNA modification"/>
    <property type="evidence" value="ECO:0007669"/>
    <property type="project" value="InterPro"/>
</dbReference>